<evidence type="ECO:0000313" key="1">
    <source>
        <dbReference type="EMBL" id="MFB2897796.1"/>
    </source>
</evidence>
<accession>A0ABV4Y1H8</accession>
<organism evidence="1 2">
    <name type="scientific">Floridaenema flaviceps BLCC-F50</name>
    <dbReference type="NCBI Taxonomy" id="3153642"/>
    <lineage>
        <taxon>Bacteria</taxon>
        <taxon>Bacillati</taxon>
        <taxon>Cyanobacteriota</taxon>
        <taxon>Cyanophyceae</taxon>
        <taxon>Oscillatoriophycideae</taxon>
        <taxon>Aerosakkonematales</taxon>
        <taxon>Aerosakkonemataceae</taxon>
        <taxon>Floridanema</taxon>
        <taxon>Floridanema flaviceps</taxon>
    </lineage>
</organism>
<keyword evidence="2" id="KW-1185">Reference proteome</keyword>
<protein>
    <submittedName>
        <fullName evidence="1">Uncharacterized protein</fullName>
    </submittedName>
</protein>
<evidence type="ECO:0000313" key="2">
    <source>
        <dbReference type="Proteomes" id="UP001576784"/>
    </source>
</evidence>
<dbReference type="Proteomes" id="UP001576784">
    <property type="component" value="Unassembled WGS sequence"/>
</dbReference>
<proteinExistence type="predicted"/>
<dbReference type="EMBL" id="JBHFNR010000265">
    <property type="protein sequence ID" value="MFB2897796.1"/>
    <property type="molecule type" value="Genomic_DNA"/>
</dbReference>
<sequence>MTDNLSKMLIKNWKISENAADILTPRPELVERLVEAKSLPPISIIPGIPPQTVEYLMDDLPYICMEAGKLKYYRDWSEGFDPLFWEIDINGEVAVFVINGEYIVNRLVDAAENIMAILSPDLEVKKD</sequence>
<reference evidence="1 2" key="1">
    <citation type="submission" date="2024-09" db="EMBL/GenBank/DDBJ databases">
        <title>Floridaenema gen nov. (Aerosakkonemataceae, Aerosakkonematales ord. nov., Cyanobacteria) from benthic tropical and subtropical fresh waters, with the description of four new species.</title>
        <authorList>
            <person name="Moretto J.A."/>
            <person name="Berthold D.E."/>
            <person name="Lefler F.W."/>
            <person name="Huang I.-S."/>
            <person name="Laughinghouse H. IV."/>
        </authorList>
    </citation>
    <scope>NUCLEOTIDE SEQUENCE [LARGE SCALE GENOMIC DNA]</scope>
    <source>
        <strain evidence="1 2">BLCC-F50</strain>
    </source>
</reference>
<name>A0ABV4Y1H8_9CYAN</name>
<dbReference type="RefSeq" id="WP_413267407.1">
    <property type="nucleotide sequence ID" value="NZ_JBHFNR010000265.1"/>
</dbReference>
<gene>
    <name evidence="1" type="ORF">ACE1CI_33180</name>
</gene>
<comment type="caution">
    <text evidence="1">The sequence shown here is derived from an EMBL/GenBank/DDBJ whole genome shotgun (WGS) entry which is preliminary data.</text>
</comment>